<proteinExistence type="predicted"/>
<organism evidence="2 3">
    <name type="scientific">Ichthyophthirius multifiliis</name>
    <name type="common">White spot disease agent</name>
    <name type="synonym">Ich</name>
    <dbReference type="NCBI Taxonomy" id="5932"/>
    <lineage>
        <taxon>Eukaryota</taxon>
        <taxon>Sar</taxon>
        <taxon>Alveolata</taxon>
        <taxon>Ciliophora</taxon>
        <taxon>Intramacronucleata</taxon>
        <taxon>Oligohymenophorea</taxon>
        <taxon>Hymenostomatida</taxon>
        <taxon>Ophryoglenina</taxon>
        <taxon>Ichthyophthirius</taxon>
    </lineage>
</organism>
<dbReference type="EMBL" id="GL984294">
    <property type="protein sequence ID" value="EGR28076.1"/>
    <property type="molecule type" value="Genomic_DNA"/>
</dbReference>
<keyword evidence="2" id="KW-0328">Glycosyltransferase</keyword>
<dbReference type="GO" id="GO:0016301">
    <property type="term" value="F:kinase activity"/>
    <property type="evidence" value="ECO:0007669"/>
    <property type="project" value="UniProtKB-KW"/>
</dbReference>
<keyword evidence="2" id="KW-0418">Kinase</keyword>
<keyword evidence="1" id="KW-0472">Membrane</keyword>
<dbReference type="RefSeq" id="XP_004027421.1">
    <property type="nucleotide sequence ID" value="XM_004027372.1"/>
</dbReference>
<evidence type="ECO:0000313" key="2">
    <source>
        <dbReference type="EMBL" id="EGR28076.1"/>
    </source>
</evidence>
<dbReference type="InParanoid" id="G0R378"/>
<dbReference type="OrthoDB" id="10020333at2759"/>
<feature type="transmembrane region" description="Helical" evidence="1">
    <location>
        <begin position="99"/>
        <end position="120"/>
    </location>
</feature>
<dbReference type="AlphaFoldDB" id="G0R378"/>
<dbReference type="GO" id="GO:0050501">
    <property type="term" value="F:hyaluronan synthase activity"/>
    <property type="evidence" value="ECO:0007669"/>
    <property type="project" value="UniProtKB-EC"/>
</dbReference>
<protein>
    <submittedName>
        <fullName evidence="2">Protein kinase domain protein</fullName>
        <ecNumber evidence="2">2.4.1.212</ecNumber>
    </submittedName>
</protein>
<name>G0R378_ICHMU</name>
<keyword evidence="3" id="KW-1185">Reference proteome</keyword>
<reference evidence="2 3" key="1">
    <citation type="submission" date="2011-07" db="EMBL/GenBank/DDBJ databases">
        <authorList>
            <person name="Coyne R."/>
            <person name="Brami D."/>
            <person name="Johnson J."/>
            <person name="Hostetler J."/>
            <person name="Hannick L."/>
            <person name="Clark T."/>
            <person name="Cassidy-Hanley D."/>
            <person name="Inman J."/>
        </authorList>
    </citation>
    <scope>NUCLEOTIDE SEQUENCE [LARGE SCALE GENOMIC DNA]</scope>
    <source>
        <strain evidence="2 3">G5</strain>
    </source>
</reference>
<dbReference type="GeneID" id="14904153"/>
<evidence type="ECO:0000256" key="1">
    <source>
        <dbReference type="SAM" id="Phobius"/>
    </source>
</evidence>
<accession>G0R378</accession>
<dbReference type="EC" id="2.4.1.212" evidence="2"/>
<dbReference type="SUPFAM" id="SSF56112">
    <property type="entry name" value="Protein kinase-like (PK-like)"/>
    <property type="match status" value="1"/>
</dbReference>
<sequence length="285" mass="34910">MIKLIIKKYYKDKPADFTYLKQYGYNIYKELGRGGYGVVYKASEWKDGKENKQKNMLLKQTFKQFHQNQYIRKSLSQHYQEDFQVLLKCVIFLLMKIKLILLFNILNTNLLFNFLLILKWKIQNIIFIKCFQVQKLQKVQEYTIEMLNQEISYIIQKQEKEFQQITDYLKQMTIIQNNQKKNIKEIKESKFKNNQNCIIIQKNVKEQQVEIKQVLNHLCLQNLFQDIKIKDIQLIYGLQVLYFYSFYQKIQHFQQCENVKQTQLTQKQQQQIRINKKYIFYNFYN</sequence>
<keyword evidence="2" id="KW-0808">Transferase</keyword>
<dbReference type="InterPro" id="IPR011009">
    <property type="entry name" value="Kinase-like_dom_sf"/>
</dbReference>
<keyword evidence="1" id="KW-0812">Transmembrane</keyword>
<evidence type="ECO:0000313" key="3">
    <source>
        <dbReference type="Proteomes" id="UP000008983"/>
    </source>
</evidence>
<gene>
    <name evidence="2" type="ORF">IMG5_183670</name>
</gene>
<dbReference type="Proteomes" id="UP000008983">
    <property type="component" value="Unassembled WGS sequence"/>
</dbReference>
<keyword evidence="1" id="KW-1133">Transmembrane helix</keyword>